<dbReference type="RefSeq" id="WP_073010148.1">
    <property type="nucleotide sequence ID" value="NZ_FQZO01000007.1"/>
</dbReference>
<evidence type="ECO:0000256" key="2">
    <source>
        <dbReference type="ARBA" id="ARBA00023015"/>
    </source>
</evidence>
<comment type="similarity">
    <text evidence="1">Belongs to the sigma-70 factor family. ECF subfamily.</text>
</comment>
<keyword evidence="4" id="KW-0804">Transcription</keyword>
<dbReference type="Gene3D" id="1.10.1740.10">
    <property type="match status" value="1"/>
</dbReference>
<dbReference type="Proteomes" id="UP000184080">
    <property type="component" value="Unassembled WGS sequence"/>
</dbReference>
<sequence>MAELELIEKAIQGNKSALNQLFVDNYKILYGYMIKLTGDEEISKDLVQETLLKAVINIEKFTPKAKFSTWLITISTNLYRDYLRKNKRVISLEEIAEPSISETEEKALELIEQQEVMKIIKELPYEKRTVFILKHYYNYKYEEIAVIMKCPVGTVRSRLHNTIKELLKIMKERGMLNE</sequence>
<dbReference type="InterPro" id="IPR013324">
    <property type="entry name" value="RNA_pol_sigma_r3/r4-like"/>
</dbReference>
<proteinExistence type="inferred from homology"/>
<dbReference type="STRING" id="1121298.SAMN05444401_3677"/>
<dbReference type="EMBL" id="FQZO01000007">
    <property type="protein sequence ID" value="SHJ71648.1"/>
    <property type="molecule type" value="Genomic_DNA"/>
</dbReference>
<dbReference type="InterPro" id="IPR013325">
    <property type="entry name" value="RNA_pol_sigma_r2"/>
</dbReference>
<dbReference type="PANTHER" id="PTHR43133:SF60">
    <property type="entry name" value="RNA POLYMERASE SIGMA FACTOR SIGV"/>
    <property type="match status" value="1"/>
</dbReference>
<dbReference type="Gene3D" id="1.10.10.10">
    <property type="entry name" value="Winged helix-like DNA-binding domain superfamily/Winged helix DNA-binding domain"/>
    <property type="match status" value="1"/>
</dbReference>
<dbReference type="Pfam" id="PF04542">
    <property type="entry name" value="Sigma70_r2"/>
    <property type="match status" value="1"/>
</dbReference>
<dbReference type="OrthoDB" id="9782703at2"/>
<dbReference type="Pfam" id="PF08281">
    <property type="entry name" value="Sigma70_r4_2"/>
    <property type="match status" value="1"/>
</dbReference>
<dbReference type="InterPro" id="IPR013249">
    <property type="entry name" value="RNA_pol_sigma70_r4_t2"/>
</dbReference>
<dbReference type="GO" id="GO:0003677">
    <property type="term" value="F:DNA binding"/>
    <property type="evidence" value="ECO:0007669"/>
    <property type="project" value="InterPro"/>
</dbReference>
<dbReference type="NCBIfam" id="NF007216">
    <property type="entry name" value="PRK09638.1"/>
    <property type="match status" value="1"/>
</dbReference>
<evidence type="ECO:0000256" key="3">
    <source>
        <dbReference type="ARBA" id="ARBA00023082"/>
    </source>
</evidence>
<dbReference type="InterPro" id="IPR007627">
    <property type="entry name" value="RNA_pol_sigma70_r2"/>
</dbReference>
<evidence type="ECO:0000313" key="8">
    <source>
        <dbReference type="Proteomes" id="UP000184080"/>
    </source>
</evidence>
<dbReference type="GO" id="GO:0016987">
    <property type="term" value="F:sigma factor activity"/>
    <property type="evidence" value="ECO:0007669"/>
    <property type="project" value="UniProtKB-KW"/>
</dbReference>
<dbReference type="AlphaFoldDB" id="A0A1M6LKJ5"/>
<feature type="domain" description="RNA polymerase sigma-70 region 2" evidence="5">
    <location>
        <begin position="21"/>
        <end position="88"/>
    </location>
</feature>
<keyword evidence="8" id="KW-1185">Reference proteome</keyword>
<dbReference type="InterPro" id="IPR014284">
    <property type="entry name" value="RNA_pol_sigma-70_dom"/>
</dbReference>
<evidence type="ECO:0000256" key="1">
    <source>
        <dbReference type="ARBA" id="ARBA00010641"/>
    </source>
</evidence>
<dbReference type="SUPFAM" id="SSF88946">
    <property type="entry name" value="Sigma2 domain of RNA polymerase sigma factors"/>
    <property type="match status" value="1"/>
</dbReference>
<dbReference type="GO" id="GO:0006352">
    <property type="term" value="P:DNA-templated transcription initiation"/>
    <property type="evidence" value="ECO:0007669"/>
    <property type="project" value="InterPro"/>
</dbReference>
<keyword evidence="2" id="KW-0805">Transcription regulation</keyword>
<keyword evidence="3" id="KW-0731">Sigma factor</keyword>
<feature type="domain" description="RNA polymerase sigma factor 70 region 4 type 2" evidence="6">
    <location>
        <begin position="114"/>
        <end position="166"/>
    </location>
</feature>
<evidence type="ECO:0000313" key="7">
    <source>
        <dbReference type="EMBL" id="SHJ71648.1"/>
    </source>
</evidence>
<evidence type="ECO:0000259" key="6">
    <source>
        <dbReference type="Pfam" id="PF08281"/>
    </source>
</evidence>
<evidence type="ECO:0000259" key="5">
    <source>
        <dbReference type="Pfam" id="PF04542"/>
    </source>
</evidence>
<dbReference type="InterPro" id="IPR036388">
    <property type="entry name" value="WH-like_DNA-bd_sf"/>
</dbReference>
<dbReference type="NCBIfam" id="TIGR02937">
    <property type="entry name" value="sigma70-ECF"/>
    <property type="match status" value="1"/>
</dbReference>
<dbReference type="InterPro" id="IPR039425">
    <property type="entry name" value="RNA_pol_sigma-70-like"/>
</dbReference>
<evidence type="ECO:0000256" key="4">
    <source>
        <dbReference type="ARBA" id="ARBA00023163"/>
    </source>
</evidence>
<accession>A0A1M6LKJ5</accession>
<dbReference type="PANTHER" id="PTHR43133">
    <property type="entry name" value="RNA POLYMERASE ECF-TYPE SIGMA FACTO"/>
    <property type="match status" value="1"/>
</dbReference>
<gene>
    <name evidence="7" type="ORF">SAMN05444401_3677</name>
</gene>
<dbReference type="CDD" id="cd06171">
    <property type="entry name" value="Sigma70_r4"/>
    <property type="match status" value="1"/>
</dbReference>
<reference evidence="7 8" key="1">
    <citation type="submission" date="2016-11" db="EMBL/GenBank/DDBJ databases">
        <authorList>
            <person name="Jaros S."/>
            <person name="Januszkiewicz K."/>
            <person name="Wedrychowicz H."/>
        </authorList>
    </citation>
    <scope>NUCLEOTIDE SEQUENCE [LARGE SCALE GENOMIC DNA]</scope>
    <source>
        <strain evidence="7 8">DSM 21864</strain>
    </source>
</reference>
<protein>
    <submittedName>
        <fullName evidence="7">RNA polymerase, sigma subunit, SigY</fullName>
    </submittedName>
</protein>
<organism evidence="7 8">
    <name type="scientific">Clostridium amylolyticum</name>
    <dbReference type="NCBI Taxonomy" id="1121298"/>
    <lineage>
        <taxon>Bacteria</taxon>
        <taxon>Bacillati</taxon>
        <taxon>Bacillota</taxon>
        <taxon>Clostridia</taxon>
        <taxon>Eubacteriales</taxon>
        <taxon>Clostridiaceae</taxon>
        <taxon>Clostridium</taxon>
    </lineage>
</organism>
<dbReference type="SUPFAM" id="SSF88659">
    <property type="entry name" value="Sigma3 and sigma4 domains of RNA polymerase sigma factors"/>
    <property type="match status" value="1"/>
</dbReference>
<name>A0A1M6LKJ5_9CLOT</name>